<dbReference type="AlphaFoldDB" id="A0A7R9Y599"/>
<dbReference type="EMBL" id="HBDY01013491">
    <property type="protein sequence ID" value="CAD8246467.1"/>
    <property type="molecule type" value="Transcribed_RNA"/>
</dbReference>
<feature type="compositionally biased region" description="Basic and acidic residues" evidence="2">
    <location>
        <begin position="10"/>
        <end position="23"/>
    </location>
</feature>
<dbReference type="GO" id="GO:0046785">
    <property type="term" value="P:microtubule polymerization"/>
    <property type="evidence" value="ECO:0007669"/>
    <property type="project" value="InterPro"/>
</dbReference>
<dbReference type="InterPro" id="IPR011992">
    <property type="entry name" value="EF-hand-dom_pair"/>
</dbReference>
<evidence type="ECO:0000256" key="1">
    <source>
        <dbReference type="ARBA" id="ARBA00010994"/>
    </source>
</evidence>
<dbReference type="SUPFAM" id="SSF47473">
    <property type="entry name" value="EF-hand"/>
    <property type="match status" value="1"/>
</dbReference>
<comment type="similarity">
    <text evidence="1">Belongs to the TPPP family.</text>
</comment>
<evidence type="ECO:0000256" key="2">
    <source>
        <dbReference type="SAM" id="MobiDB-lite"/>
    </source>
</evidence>
<gene>
    <name evidence="3" type="ORF">MPUS1402_LOCUS10219</name>
</gene>
<feature type="compositionally biased region" description="Low complexity" evidence="2">
    <location>
        <begin position="28"/>
        <end position="42"/>
    </location>
</feature>
<proteinExistence type="inferred from homology"/>
<reference evidence="3" key="1">
    <citation type="submission" date="2021-01" db="EMBL/GenBank/DDBJ databases">
        <authorList>
            <person name="Corre E."/>
            <person name="Pelletier E."/>
            <person name="Niang G."/>
            <person name="Scheremetjew M."/>
            <person name="Finn R."/>
            <person name="Kale V."/>
            <person name="Holt S."/>
            <person name="Cochrane G."/>
            <person name="Meng A."/>
            <person name="Brown T."/>
            <person name="Cohen L."/>
        </authorList>
    </citation>
    <scope>NUCLEOTIDE SEQUENCE</scope>
    <source>
        <strain evidence="3">RCC1614</strain>
    </source>
</reference>
<dbReference type="GO" id="GO:0015631">
    <property type="term" value="F:tubulin binding"/>
    <property type="evidence" value="ECO:0007669"/>
    <property type="project" value="InterPro"/>
</dbReference>
<feature type="region of interest" description="Disordered" evidence="2">
    <location>
        <begin position="1"/>
        <end position="62"/>
    </location>
</feature>
<evidence type="ECO:0000313" key="3">
    <source>
        <dbReference type="EMBL" id="CAD8246467.1"/>
    </source>
</evidence>
<dbReference type="Gene3D" id="1.10.238.10">
    <property type="entry name" value="EF-hand"/>
    <property type="match status" value="1"/>
</dbReference>
<accession>A0A7R9Y599</accession>
<sequence>MKPKGYSATRRRETILHARDSIRHRAQTTSTRRPPRRATSSSNHQITATPAYASRANTPAAPMPLPMHIDTTPTSLLRRCISCISVATHRAPVAPSGCPSAIAPPFTFTFSESSPSFSAQYVACDANASLSSKRSTSSTLRFPARFNASGIATAGPMPMTIGSTPTAANETNVPMIGRLCRCAYARDARRTQPAPSLTCDAFPGVVLPPFLNTAGSFASDSVVVPSRMPSSSVTTTGIVSPVFGSFHVVCTGTICESKRPFARAAAARERRIAAEDATKTPETLQREEIQMRTHRASVEATLAAKKLDEEKEADKTYGERRLATNHRAGLTQKTFRKLLGEAGVLSDDVTPASVDIIFARCRAPGSDVLTYGEYLRAIAHVAHVTKSKFGHVCGVLTAVGKPRAHYALTPRQVAAAGLTPSEGGRAHVMRAGDRAYRTKRHRCGLFIPKLSCAGLAESCERSHQNVLRRMKGEESRDEREREMARIHRRSLGIHHAKARLESAKRVMNDKDTWHFVKELEELRKEGHGLNWPGQEHAEDPIKTREGRALRESVTWLMNTVTMNEGGGVPELPMGVTVKQAAALIRADPRYPNLPSSAVDRRARDVVVDGVHGTRTTLPDGKTWTMTRTQRGSSRSGGSREDANRGSTAGSRAPQPAWAARTPSLASHGARLPFGSATTAVPATSLAFLRESGALSAKRRPPDPMAAAVRTLREMQANGEM</sequence>
<dbReference type="Pfam" id="PF05517">
    <property type="entry name" value="p25-alpha"/>
    <property type="match status" value="1"/>
</dbReference>
<feature type="region of interest" description="Disordered" evidence="2">
    <location>
        <begin position="611"/>
        <end position="663"/>
    </location>
</feature>
<dbReference type="InterPro" id="IPR008907">
    <property type="entry name" value="TPP/p25"/>
</dbReference>
<organism evidence="3">
    <name type="scientific">Micromonas pusilla</name>
    <name type="common">Picoplanktonic green alga</name>
    <name type="synonym">Chromulina pusilla</name>
    <dbReference type="NCBI Taxonomy" id="38833"/>
    <lineage>
        <taxon>Eukaryota</taxon>
        <taxon>Viridiplantae</taxon>
        <taxon>Chlorophyta</taxon>
        <taxon>Mamiellophyceae</taxon>
        <taxon>Mamiellales</taxon>
        <taxon>Mamiellaceae</taxon>
        <taxon>Micromonas</taxon>
    </lineage>
</organism>
<name>A0A7R9Y599_MICPS</name>
<protein>
    <submittedName>
        <fullName evidence="3">Uncharacterized protein</fullName>
    </submittedName>
</protein>